<dbReference type="EMBL" id="QLLI01000001">
    <property type="protein sequence ID" value="RAJ02958.1"/>
    <property type="molecule type" value="Genomic_DNA"/>
</dbReference>
<dbReference type="RefSeq" id="WP_109999006.1">
    <property type="nucleotide sequence ID" value="NZ_QGTZ01000003.1"/>
</dbReference>
<evidence type="ECO:0000313" key="2">
    <source>
        <dbReference type="EMBL" id="RAJ02958.1"/>
    </source>
</evidence>
<evidence type="ECO:0000313" key="1">
    <source>
        <dbReference type="EMBL" id="PWW43484.1"/>
    </source>
</evidence>
<sequence length="189" mass="22555">MEINYVMPDTLVDIVRIDKEIRERHDETFQDYVGFYISFNNDDDRYYCTPDDAIVFGRTGVDGDHFAFLTFNGSISDLEKAPIIFIQPMAFGNQVTLVARNIKDFLALFINLKEIYVLERFRFYKNKLDFINDYNDNYLKDIRLRENDSNFINDLLRRNVKGIVNIDDVYEYITELKKQIKLEIYDDDF</sequence>
<dbReference type="EMBL" id="QGTZ01000003">
    <property type="protein sequence ID" value="PWW43484.1"/>
    <property type="molecule type" value="Genomic_DNA"/>
</dbReference>
<gene>
    <name evidence="2" type="ORF">DET54_101153</name>
    <name evidence="1" type="ORF">DET56_103532</name>
</gene>
<accession>A0A855YC68</accession>
<name>A0A855YC68_9BACL</name>
<evidence type="ECO:0008006" key="5">
    <source>
        <dbReference type="Google" id="ProtNLM"/>
    </source>
</evidence>
<reference evidence="1 3" key="1">
    <citation type="submission" date="2018-05" db="EMBL/GenBank/DDBJ databases">
        <title>Freshwater and sediment microbial communities from various areas in North America, analyzing microbe dynamics in response to fracking.</title>
        <authorList>
            <person name="Lamendella R."/>
        </authorList>
    </citation>
    <scope>NUCLEOTIDE SEQUENCE [LARGE SCALE GENOMIC DNA]</scope>
    <source>
        <strain evidence="1 3">DB-3</strain>
        <strain evidence="2 4">NG-13</strain>
    </source>
</reference>
<proteinExistence type="predicted"/>
<protein>
    <recommendedName>
        <fullName evidence="5">SMI1/KNR4 family protein</fullName>
    </recommendedName>
</protein>
<dbReference type="AlphaFoldDB" id="A0A855YC68"/>
<comment type="caution">
    <text evidence="1">The sequence shown here is derived from an EMBL/GenBank/DDBJ whole genome shotgun (WGS) entry which is preliminary data.</text>
</comment>
<evidence type="ECO:0000313" key="3">
    <source>
        <dbReference type="Proteomes" id="UP000247078"/>
    </source>
</evidence>
<dbReference type="Proteomes" id="UP000248827">
    <property type="component" value="Unassembled WGS sequence"/>
</dbReference>
<dbReference type="OrthoDB" id="264488at2"/>
<organism evidence="1 3">
    <name type="scientific">Paenibacillus pabuli</name>
    <dbReference type="NCBI Taxonomy" id="1472"/>
    <lineage>
        <taxon>Bacteria</taxon>
        <taxon>Bacillati</taxon>
        <taxon>Bacillota</taxon>
        <taxon>Bacilli</taxon>
        <taxon>Bacillales</taxon>
        <taxon>Paenibacillaceae</taxon>
        <taxon>Paenibacillus</taxon>
    </lineage>
</organism>
<evidence type="ECO:0000313" key="4">
    <source>
        <dbReference type="Proteomes" id="UP000248827"/>
    </source>
</evidence>
<keyword evidence="4" id="KW-1185">Reference proteome</keyword>
<dbReference type="Proteomes" id="UP000247078">
    <property type="component" value="Unassembled WGS sequence"/>
</dbReference>